<keyword evidence="3 6" id="KW-1133">Transmembrane helix</keyword>
<dbReference type="InterPro" id="IPR000832">
    <property type="entry name" value="GPCR_2_secretin-like"/>
</dbReference>
<proteinExistence type="predicted"/>
<dbReference type="GO" id="GO:0016020">
    <property type="term" value="C:membrane"/>
    <property type="evidence" value="ECO:0007669"/>
    <property type="project" value="UniProtKB-SubCell"/>
</dbReference>
<evidence type="ECO:0000259" key="7">
    <source>
        <dbReference type="PROSITE" id="PS50261"/>
    </source>
</evidence>
<dbReference type="OMA" id="LGPKFMW"/>
<dbReference type="STRING" id="1076935.U4L2D2"/>
<dbReference type="PROSITE" id="PS50261">
    <property type="entry name" value="G_PROTEIN_RECEP_F2_4"/>
    <property type="match status" value="1"/>
</dbReference>
<organism evidence="8 9">
    <name type="scientific">Pyronema omphalodes (strain CBS 100304)</name>
    <name type="common">Pyronema confluens</name>
    <dbReference type="NCBI Taxonomy" id="1076935"/>
    <lineage>
        <taxon>Eukaryota</taxon>
        <taxon>Fungi</taxon>
        <taxon>Dikarya</taxon>
        <taxon>Ascomycota</taxon>
        <taxon>Pezizomycotina</taxon>
        <taxon>Pezizomycetes</taxon>
        <taxon>Pezizales</taxon>
        <taxon>Pyronemataceae</taxon>
        <taxon>Pyronema</taxon>
    </lineage>
</organism>
<evidence type="ECO:0000256" key="5">
    <source>
        <dbReference type="SAM" id="MobiDB-lite"/>
    </source>
</evidence>
<feature type="compositionally biased region" description="Basic and acidic residues" evidence="5">
    <location>
        <begin position="548"/>
        <end position="558"/>
    </location>
</feature>
<dbReference type="EMBL" id="HF935289">
    <property type="protein sequence ID" value="CCX06433.1"/>
    <property type="molecule type" value="Genomic_DNA"/>
</dbReference>
<dbReference type="OrthoDB" id="26203at2759"/>
<evidence type="ECO:0000256" key="3">
    <source>
        <dbReference type="ARBA" id="ARBA00022989"/>
    </source>
</evidence>
<accession>U4L2D2</accession>
<evidence type="ECO:0000256" key="4">
    <source>
        <dbReference type="ARBA" id="ARBA00023136"/>
    </source>
</evidence>
<protein>
    <submittedName>
        <fullName evidence="8">Similar to Frizzled and smoothened-like protein O acc. no. Q1ZXI9</fullName>
    </submittedName>
</protein>
<dbReference type="Pfam" id="PF00002">
    <property type="entry name" value="7tm_2"/>
    <property type="match status" value="1"/>
</dbReference>
<dbReference type="PANTHER" id="PTHR42058">
    <property type="entry name" value="G_PROTEIN_RECEP_F2_4 DOMAIN-CONTAINING PROTEIN"/>
    <property type="match status" value="1"/>
</dbReference>
<reference evidence="8 9" key="1">
    <citation type="journal article" date="2013" name="PLoS Genet.">
        <title>The genome and development-dependent transcriptomes of Pyronema confluens: a window into fungal evolution.</title>
        <authorList>
            <person name="Traeger S."/>
            <person name="Altegoer F."/>
            <person name="Freitag M."/>
            <person name="Gabaldon T."/>
            <person name="Kempken F."/>
            <person name="Kumar A."/>
            <person name="Marcet-Houben M."/>
            <person name="Poggeler S."/>
            <person name="Stajich J.E."/>
            <person name="Nowrousian M."/>
        </authorList>
    </citation>
    <scope>NUCLEOTIDE SEQUENCE [LARGE SCALE GENOMIC DNA]</scope>
    <source>
        <strain evidence="9">CBS 100304</strain>
        <tissue evidence="8">Vegetative mycelium</tissue>
    </source>
</reference>
<evidence type="ECO:0000256" key="6">
    <source>
        <dbReference type="SAM" id="Phobius"/>
    </source>
</evidence>
<evidence type="ECO:0000256" key="1">
    <source>
        <dbReference type="ARBA" id="ARBA00004141"/>
    </source>
</evidence>
<gene>
    <name evidence="8" type="ORF">PCON_06020</name>
</gene>
<evidence type="ECO:0000256" key="2">
    <source>
        <dbReference type="ARBA" id="ARBA00022692"/>
    </source>
</evidence>
<dbReference type="InterPro" id="IPR017981">
    <property type="entry name" value="GPCR_2-like_7TM"/>
</dbReference>
<dbReference type="Gene3D" id="1.20.1070.10">
    <property type="entry name" value="Rhodopsin 7-helix transmembrane proteins"/>
    <property type="match status" value="1"/>
</dbReference>
<comment type="subcellular location">
    <subcellularLocation>
        <location evidence="1">Membrane</location>
        <topology evidence="1">Multi-pass membrane protein</topology>
    </subcellularLocation>
</comment>
<feature type="region of interest" description="Disordered" evidence="5">
    <location>
        <begin position="429"/>
        <end position="458"/>
    </location>
</feature>
<dbReference type="AlphaFoldDB" id="U4L2D2"/>
<keyword evidence="2 6" id="KW-0812">Transmembrane</keyword>
<keyword evidence="4 6" id="KW-0472">Membrane</keyword>
<feature type="transmembrane region" description="Helical" evidence="6">
    <location>
        <begin position="359"/>
        <end position="380"/>
    </location>
</feature>
<name>U4L2D2_PYROM</name>
<sequence length="558" mass="62109">MATKVNATCPYPLLPKSQYPERGGDTNARFCVDIPALQIPDCCLPCPKQNFFYRDEFTTMIHATTYVNLVGIACCCFMLLSFAVLPVEATRRHYLSVCLAFAVLLMQMSFVIPLGNPENQCYDAVTPHDMYSSLNCALSGAFLLGGGWCVVMWVFLRTLSLHLQICWQVVPGRKFFLGSQALGWSIPVIFLAIALSMTGVSFRFGESCHINSKNGVKTFWGPMLAMAAASIVTQSITFGYVMQVYIRSLFEDKPSGSHHTGTSGQFPSNSNSVRTVTATRALRRIKRVIELQWRGIFIVIIILADVIYFSTVFLQFDGTTQKTDANVQKGIEWLFCVLNHQGDKNKCLDIAAKLVVNEATAFSVLFLLSFNGIWALLLLGRFSIYPAWGKLIKDLFTRKKAADEFVSYNARRISDNPASASYEMLESKRDASKTHSTATDMSIMKPEPTLTPAPRDLSSLREYNPQTFTAQLRGRADEHAGYVSPYRDLETGHARTMSPPIMGPLYPYGSGQEEYIGQSLAPSPAYQRSFSPYQDSPRGSPVDGRPQYPKEVRIGVAK</sequence>
<feature type="transmembrane region" description="Helical" evidence="6">
    <location>
        <begin position="94"/>
        <end position="112"/>
    </location>
</feature>
<dbReference type="Proteomes" id="UP000018144">
    <property type="component" value="Unassembled WGS sequence"/>
</dbReference>
<feature type="transmembrane region" description="Helical" evidence="6">
    <location>
        <begin position="132"/>
        <end position="155"/>
    </location>
</feature>
<keyword evidence="9" id="KW-1185">Reference proteome</keyword>
<feature type="transmembrane region" description="Helical" evidence="6">
    <location>
        <begin position="293"/>
        <end position="316"/>
    </location>
</feature>
<feature type="transmembrane region" description="Helical" evidence="6">
    <location>
        <begin position="175"/>
        <end position="199"/>
    </location>
</feature>
<dbReference type="GO" id="GO:0004930">
    <property type="term" value="F:G protein-coupled receptor activity"/>
    <property type="evidence" value="ECO:0007669"/>
    <property type="project" value="InterPro"/>
</dbReference>
<feature type="region of interest" description="Disordered" evidence="5">
    <location>
        <begin position="516"/>
        <end position="558"/>
    </location>
</feature>
<dbReference type="eggNOG" id="ENOG502RY0W">
    <property type="taxonomic scope" value="Eukaryota"/>
</dbReference>
<feature type="domain" description="G-protein coupled receptors family 2 profile 2" evidence="7">
    <location>
        <begin position="57"/>
        <end position="383"/>
    </location>
</feature>
<feature type="transmembrane region" description="Helical" evidence="6">
    <location>
        <begin position="219"/>
        <end position="241"/>
    </location>
</feature>
<evidence type="ECO:0000313" key="8">
    <source>
        <dbReference type="EMBL" id="CCX06433.1"/>
    </source>
</evidence>
<feature type="transmembrane region" description="Helical" evidence="6">
    <location>
        <begin position="66"/>
        <end position="87"/>
    </location>
</feature>
<dbReference type="GO" id="GO:0007166">
    <property type="term" value="P:cell surface receptor signaling pathway"/>
    <property type="evidence" value="ECO:0007669"/>
    <property type="project" value="InterPro"/>
</dbReference>
<evidence type="ECO:0000313" key="9">
    <source>
        <dbReference type="Proteomes" id="UP000018144"/>
    </source>
</evidence>
<dbReference type="PANTHER" id="PTHR42058:SF1">
    <property type="entry name" value="G-PROTEIN COUPLED RECEPTORS FAMILY 2 PROFILE 2 DOMAIN-CONTAINING PROTEIN"/>
    <property type="match status" value="1"/>
</dbReference>
<dbReference type="InterPro" id="IPR053247">
    <property type="entry name" value="GPCR_GPR1/git3-like"/>
</dbReference>